<reference evidence="2" key="1">
    <citation type="journal article" date="2020" name="Fungal Divers.">
        <title>Resolving the Mortierellaceae phylogeny through synthesis of multi-gene phylogenetics and phylogenomics.</title>
        <authorList>
            <person name="Vandepol N."/>
            <person name="Liber J."/>
            <person name="Desiro A."/>
            <person name="Na H."/>
            <person name="Kennedy M."/>
            <person name="Barry K."/>
            <person name="Grigoriev I.V."/>
            <person name="Miller A.N."/>
            <person name="O'Donnell K."/>
            <person name="Stajich J.E."/>
            <person name="Bonito G."/>
        </authorList>
    </citation>
    <scope>NUCLEOTIDE SEQUENCE</scope>
    <source>
        <strain evidence="2">MES-2147</strain>
    </source>
</reference>
<sequence>MNFRRSSLPITEESSLSTKPSLLRLKAGNRSQSSISSTTSSLSGFLLTAPSTTTATATANTTNFSTAILTNSHVSASSTILSNGVNSSNGPAATSSTYYPAFPYRNKSR</sequence>
<gene>
    <name evidence="2" type="ORF">BGZ65_009963</name>
</gene>
<accession>A0A9P6MAT6</accession>
<evidence type="ECO:0000313" key="3">
    <source>
        <dbReference type="Proteomes" id="UP000749646"/>
    </source>
</evidence>
<protein>
    <submittedName>
        <fullName evidence="2">Uncharacterized protein</fullName>
    </submittedName>
</protein>
<feature type="non-terminal residue" evidence="2">
    <location>
        <position position="109"/>
    </location>
</feature>
<dbReference type="Proteomes" id="UP000749646">
    <property type="component" value="Unassembled WGS sequence"/>
</dbReference>
<organism evidence="2 3">
    <name type="scientific">Modicella reniformis</name>
    <dbReference type="NCBI Taxonomy" id="1440133"/>
    <lineage>
        <taxon>Eukaryota</taxon>
        <taxon>Fungi</taxon>
        <taxon>Fungi incertae sedis</taxon>
        <taxon>Mucoromycota</taxon>
        <taxon>Mortierellomycotina</taxon>
        <taxon>Mortierellomycetes</taxon>
        <taxon>Mortierellales</taxon>
        <taxon>Mortierellaceae</taxon>
        <taxon>Modicella</taxon>
    </lineage>
</organism>
<feature type="compositionally biased region" description="Polar residues" evidence="1">
    <location>
        <begin position="83"/>
        <end position="98"/>
    </location>
</feature>
<name>A0A9P6MAT6_9FUNG</name>
<comment type="caution">
    <text evidence="2">The sequence shown here is derived from an EMBL/GenBank/DDBJ whole genome shotgun (WGS) entry which is preliminary data.</text>
</comment>
<feature type="region of interest" description="Disordered" evidence="1">
    <location>
        <begin position="83"/>
        <end position="109"/>
    </location>
</feature>
<dbReference type="AlphaFoldDB" id="A0A9P6MAT6"/>
<evidence type="ECO:0000313" key="2">
    <source>
        <dbReference type="EMBL" id="KAF9985758.1"/>
    </source>
</evidence>
<proteinExistence type="predicted"/>
<evidence type="ECO:0000256" key="1">
    <source>
        <dbReference type="SAM" id="MobiDB-lite"/>
    </source>
</evidence>
<keyword evidence="3" id="KW-1185">Reference proteome</keyword>
<dbReference type="EMBL" id="JAAAHW010003278">
    <property type="protein sequence ID" value="KAF9985758.1"/>
    <property type="molecule type" value="Genomic_DNA"/>
</dbReference>